<feature type="domain" description="RING-type" evidence="8">
    <location>
        <begin position="44"/>
        <end position="82"/>
    </location>
</feature>
<evidence type="ECO:0000256" key="5">
    <source>
        <dbReference type="ARBA" id="ARBA00023242"/>
    </source>
</evidence>
<dbReference type="PROSITE" id="PS50089">
    <property type="entry name" value="ZF_RING_2"/>
    <property type="match status" value="1"/>
</dbReference>
<dbReference type="PROSITE" id="PS00518">
    <property type="entry name" value="ZF_RING_1"/>
    <property type="match status" value="1"/>
</dbReference>
<dbReference type="GO" id="GO:0000122">
    <property type="term" value="P:negative regulation of transcription by RNA polymerase II"/>
    <property type="evidence" value="ECO:0007669"/>
    <property type="project" value="TreeGrafter"/>
</dbReference>
<dbReference type="Proteomes" id="UP000225706">
    <property type="component" value="Unassembled WGS sequence"/>
</dbReference>
<evidence type="ECO:0000256" key="3">
    <source>
        <dbReference type="ARBA" id="ARBA00022771"/>
    </source>
</evidence>
<dbReference type="OrthoDB" id="1305878at2759"/>
<gene>
    <name evidence="9" type="primary">bmi1b</name>
    <name evidence="9" type="ORF">AWC38_SpisGene6819</name>
</gene>
<dbReference type="InterPro" id="IPR032443">
    <property type="entry name" value="RAWUL"/>
</dbReference>
<dbReference type="PANTHER" id="PTHR10825">
    <property type="entry name" value="RING FINGER DOMAIN-CONTAINING, POLYCOMB GROUP COMPONENT"/>
    <property type="match status" value="1"/>
</dbReference>
<keyword evidence="4" id="KW-0862">Zinc</keyword>
<sequence length="344" mass="40143">MKKLSYVIRDPASNRQEKHGRGRRLQRKMLRCMKIQDLNPHIMCMLCGGYLVDATTIVECLHSFCRSCIVKYLQASYHCPVCAVEVHKTKPLLYIRPDRTLQEIVFKLVPGLYQAEQKLRHDFEENQIDEREESKPSDENVVPGDFKDEKEVVMEDPVCVTLEYYRRKRNWLENQIFPTRYLRCPSAVTVDVLKKFLVAKFAIPNTHQAEIIRSDEILDGQLTMREVSRIYGLYAKSFLDLEYAILEVGAKEEPTQPRKEDLDITRWKKIKIKKRKKRNKKLKEMIATELLTRNETVTESKSELPSLPEEENKPLIKNDILPTFPDTPPNVDHVQCSPQIDSPA</sequence>
<evidence type="ECO:0000313" key="10">
    <source>
        <dbReference type="Proteomes" id="UP000225706"/>
    </source>
</evidence>
<comment type="subcellular location">
    <subcellularLocation>
        <location evidence="1">Nucleus</location>
    </subcellularLocation>
</comment>
<dbReference type="AlphaFoldDB" id="A0A2B4SF22"/>
<organism evidence="9 10">
    <name type="scientific">Stylophora pistillata</name>
    <name type="common">Smooth cauliflower coral</name>
    <dbReference type="NCBI Taxonomy" id="50429"/>
    <lineage>
        <taxon>Eukaryota</taxon>
        <taxon>Metazoa</taxon>
        <taxon>Cnidaria</taxon>
        <taxon>Anthozoa</taxon>
        <taxon>Hexacorallia</taxon>
        <taxon>Scleractinia</taxon>
        <taxon>Astrocoeniina</taxon>
        <taxon>Pocilloporidae</taxon>
        <taxon>Stylophora</taxon>
    </lineage>
</organism>
<dbReference type="FunFam" id="3.30.40.10:FF:000122">
    <property type="entry name" value="polycomb group RING finger protein 1"/>
    <property type="match status" value="1"/>
</dbReference>
<evidence type="ECO:0000313" key="9">
    <source>
        <dbReference type="EMBL" id="PFX28461.1"/>
    </source>
</evidence>
<dbReference type="GO" id="GO:1990841">
    <property type="term" value="F:promoter-specific chromatin binding"/>
    <property type="evidence" value="ECO:0007669"/>
    <property type="project" value="TreeGrafter"/>
</dbReference>
<dbReference type="InterPro" id="IPR017907">
    <property type="entry name" value="Znf_RING_CS"/>
</dbReference>
<dbReference type="STRING" id="50429.A0A2B4SF22"/>
<dbReference type="Pfam" id="PF13923">
    <property type="entry name" value="zf-C3HC4_2"/>
    <property type="match status" value="1"/>
</dbReference>
<evidence type="ECO:0000256" key="2">
    <source>
        <dbReference type="ARBA" id="ARBA00022723"/>
    </source>
</evidence>
<keyword evidence="3 6" id="KW-0863">Zinc-finger</keyword>
<dbReference type="Gene3D" id="3.30.40.10">
    <property type="entry name" value="Zinc/RING finger domain, C3HC4 (zinc finger)"/>
    <property type="match status" value="1"/>
</dbReference>
<evidence type="ECO:0000256" key="4">
    <source>
        <dbReference type="ARBA" id="ARBA00022833"/>
    </source>
</evidence>
<feature type="region of interest" description="Disordered" evidence="7">
    <location>
        <begin position="295"/>
        <end position="344"/>
    </location>
</feature>
<dbReference type="InterPro" id="IPR013083">
    <property type="entry name" value="Znf_RING/FYVE/PHD"/>
</dbReference>
<dbReference type="InterPro" id="IPR001841">
    <property type="entry name" value="Znf_RING"/>
</dbReference>
<dbReference type="PANTHER" id="PTHR10825:SF29">
    <property type="entry name" value="POLYCOMB GROUP RING FINGER PROTEIN 1"/>
    <property type="match status" value="1"/>
</dbReference>
<evidence type="ECO:0000259" key="8">
    <source>
        <dbReference type="PROSITE" id="PS50089"/>
    </source>
</evidence>
<name>A0A2B4SF22_STYPI</name>
<comment type="caution">
    <text evidence="9">The sequence shown here is derived from an EMBL/GenBank/DDBJ whole genome shotgun (WGS) entry which is preliminary data.</text>
</comment>
<protein>
    <submittedName>
        <fullName evidence="9">Polycomb complex protein BMI-1-B</fullName>
    </submittedName>
</protein>
<keyword evidence="5" id="KW-0539">Nucleus</keyword>
<dbReference type="SUPFAM" id="SSF57850">
    <property type="entry name" value="RING/U-box"/>
    <property type="match status" value="1"/>
</dbReference>
<keyword evidence="10" id="KW-1185">Reference proteome</keyword>
<keyword evidence="2" id="KW-0479">Metal-binding</keyword>
<dbReference type="SMART" id="SM00184">
    <property type="entry name" value="RING"/>
    <property type="match status" value="1"/>
</dbReference>
<evidence type="ECO:0000256" key="6">
    <source>
        <dbReference type="PROSITE-ProRule" id="PRU00175"/>
    </source>
</evidence>
<accession>A0A2B4SF22</accession>
<reference evidence="10" key="1">
    <citation type="journal article" date="2017" name="bioRxiv">
        <title>Comparative analysis of the genomes of Stylophora pistillata and Acropora digitifera provides evidence for extensive differences between species of corals.</title>
        <authorList>
            <person name="Voolstra C.R."/>
            <person name="Li Y."/>
            <person name="Liew Y.J."/>
            <person name="Baumgarten S."/>
            <person name="Zoccola D."/>
            <person name="Flot J.-F."/>
            <person name="Tambutte S."/>
            <person name="Allemand D."/>
            <person name="Aranda M."/>
        </authorList>
    </citation>
    <scope>NUCLEOTIDE SEQUENCE [LARGE SCALE GENOMIC DNA]</scope>
</reference>
<evidence type="ECO:0000256" key="1">
    <source>
        <dbReference type="ARBA" id="ARBA00004123"/>
    </source>
</evidence>
<proteinExistence type="predicted"/>
<dbReference type="GO" id="GO:0008270">
    <property type="term" value="F:zinc ion binding"/>
    <property type="evidence" value="ECO:0007669"/>
    <property type="project" value="UniProtKB-KW"/>
</dbReference>
<dbReference type="GO" id="GO:0035102">
    <property type="term" value="C:PRC1 complex"/>
    <property type="evidence" value="ECO:0007669"/>
    <property type="project" value="TreeGrafter"/>
</dbReference>
<dbReference type="Pfam" id="PF16207">
    <property type="entry name" value="RAWUL"/>
    <property type="match status" value="1"/>
</dbReference>
<dbReference type="EMBL" id="LSMT01000083">
    <property type="protein sequence ID" value="PFX28461.1"/>
    <property type="molecule type" value="Genomic_DNA"/>
</dbReference>
<evidence type="ECO:0000256" key="7">
    <source>
        <dbReference type="SAM" id="MobiDB-lite"/>
    </source>
</evidence>
<dbReference type="Gene3D" id="3.10.20.90">
    <property type="entry name" value="Phosphatidylinositol 3-kinase Catalytic Subunit, Chain A, domain 1"/>
    <property type="match status" value="1"/>
</dbReference>